<dbReference type="GO" id="GO:0016740">
    <property type="term" value="F:transferase activity"/>
    <property type="evidence" value="ECO:0007669"/>
    <property type="project" value="UniProtKB-KW"/>
</dbReference>
<dbReference type="EMBL" id="CP036274">
    <property type="protein sequence ID" value="QDU30164.1"/>
    <property type="molecule type" value="Genomic_DNA"/>
</dbReference>
<evidence type="ECO:0000313" key="2">
    <source>
        <dbReference type="Proteomes" id="UP000315017"/>
    </source>
</evidence>
<accession>A0A517YIX2</accession>
<protein>
    <submittedName>
        <fullName evidence="1">Formyltransferase/hydrolase complex Fhc subunit C</fullName>
    </submittedName>
</protein>
<proteinExistence type="predicted"/>
<dbReference type="PANTHER" id="PTHR39673">
    <property type="entry name" value="TUNGSTEN FORMYLMETHANOFURAN DEHYDROGENASE, SUBUNIT C (FWDC)"/>
    <property type="match status" value="1"/>
</dbReference>
<reference evidence="1 2" key="1">
    <citation type="submission" date="2019-02" db="EMBL/GenBank/DDBJ databases">
        <title>Deep-cultivation of Planctomycetes and their phenomic and genomic characterization uncovers novel biology.</title>
        <authorList>
            <person name="Wiegand S."/>
            <person name="Jogler M."/>
            <person name="Boedeker C."/>
            <person name="Pinto D."/>
            <person name="Vollmers J."/>
            <person name="Rivas-Marin E."/>
            <person name="Kohn T."/>
            <person name="Peeters S.H."/>
            <person name="Heuer A."/>
            <person name="Rast P."/>
            <person name="Oberbeckmann S."/>
            <person name="Bunk B."/>
            <person name="Jeske O."/>
            <person name="Meyerdierks A."/>
            <person name="Storesund J.E."/>
            <person name="Kallscheuer N."/>
            <person name="Luecker S."/>
            <person name="Lage O.M."/>
            <person name="Pohl T."/>
            <person name="Merkel B.J."/>
            <person name="Hornburger P."/>
            <person name="Mueller R.-W."/>
            <person name="Bruemmer F."/>
            <person name="Labrenz M."/>
            <person name="Spormann A.M."/>
            <person name="Op den Camp H."/>
            <person name="Overmann J."/>
            <person name="Amann R."/>
            <person name="Jetten M.S.M."/>
            <person name="Mascher T."/>
            <person name="Medema M.H."/>
            <person name="Devos D.P."/>
            <person name="Kaster A.-K."/>
            <person name="Ovreas L."/>
            <person name="Rohde M."/>
            <person name="Galperin M.Y."/>
            <person name="Jogler C."/>
        </authorList>
    </citation>
    <scope>NUCLEOTIDE SEQUENCE [LARGE SCALE GENOMIC DNA]</scope>
    <source>
        <strain evidence="1 2">ETA_A8</strain>
    </source>
</reference>
<keyword evidence="1" id="KW-0808">Transferase</keyword>
<name>A0A517YIX2_9BACT</name>
<keyword evidence="1" id="KW-0378">Hydrolase</keyword>
<dbReference type="InterPro" id="IPR036485">
    <property type="entry name" value="Glu_synth_asu_C_sf"/>
</dbReference>
<dbReference type="KEGG" id="aagg:ETAA8_52830"/>
<dbReference type="NCBIfam" id="TIGR03122">
    <property type="entry name" value="one_C_dehyd_C"/>
    <property type="match status" value="1"/>
</dbReference>
<dbReference type="Gene3D" id="2.160.20.60">
    <property type="entry name" value="Glutamate synthase, alpha subunit, C-terminal domain"/>
    <property type="match status" value="1"/>
</dbReference>
<gene>
    <name evidence="1" type="primary">fhcC</name>
    <name evidence="1" type="ORF">ETAA8_52830</name>
</gene>
<dbReference type="OrthoDB" id="269067at2"/>
<dbReference type="GO" id="GO:0046914">
    <property type="term" value="F:transition metal ion binding"/>
    <property type="evidence" value="ECO:0007669"/>
    <property type="project" value="InterPro"/>
</dbReference>
<evidence type="ECO:0000313" key="1">
    <source>
        <dbReference type="EMBL" id="QDU30164.1"/>
    </source>
</evidence>
<dbReference type="RefSeq" id="WP_145095188.1">
    <property type="nucleotide sequence ID" value="NZ_CP036274.1"/>
</dbReference>
<dbReference type="SUPFAM" id="SSF69336">
    <property type="entry name" value="Alpha subunit of glutamate synthase, C-terminal domain"/>
    <property type="match status" value="1"/>
</dbReference>
<dbReference type="PANTHER" id="PTHR39673:SF5">
    <property type="entry name" value="TUNGSTEN-CONTAINING FORMYLMETHANOFURAN DEHYDROGENASE 2 SUBUNIT C"/>
    <property type="match status" value="1"/>
</dbReference>
<dbReference type="GO" id="GO:0016787">
    <property type="term" value="F:hydrolase activity"/>
    <property type="evidence" value="ECO:0007669"/>
    <property type="project" value="UniProtKB-KW"/>
</dbReference>
<sequence length="274" mass="29136">MPLHFEARQSSSLPIEVHGITPDLLREKSVAEIEKLEILQGNRRLPLAELFVVKGTAAEQVHRWSGTLTNVHWLGAKMKSGRIEVTGGIGRHVGSELRGGEIHIHGSVSDWLGAELHGGLIHVRGSAGDSVGSAYRGNTKGMTRGTIIVGGNAGHEPGHSLRRGLIYIAGNIGDMAGLNMLAGTILVGGKAGLRHGAGMRRGTIVFLGSQAPPLLPTFRRGCRFQPGVFPLLAAQLRQAQAPFSEESMAAAFDLYHGDLLEGGRGEILVRATNH</sequence>
<dbReference type="AlphaFoldDB" id="A0A517YIX2"/>
<dbReference type="GO" id="GO:0018493">
    <property type="term" value="F:formylmethanofuran dehydrogenase activity"/>
    <property type="evidence" value="ECO:0007669"/>
    <property type="project" value="InterPro"/>
</dbReference>
<dbReference type="Proteomes" id="UP000315017">
    <property type="component" value="Chromosome"/>
</dbReference>
<organism evidence="1 2">
    <name type="scientific">Anatilimnocola aggregata</name>
    <dbReference type="NCBI Taxonomy" id="2528021"/>
    <lineage>
        <taxon>Bacteria</taxon>
        <taxon>Pseudomonadati</taxon>
        <taxon>Planctomycetota</taxon>
        <taxon>Planctomycetia</taxon>
        <taxon>Pirellulales</taxon>
        <taxon>Pirellulaceae</taxon>
        <taxon>Anatilimnocola</taxon>
    </lineage>
</organism>
<dbReference type="GO" id="GO:0015948">
    <property type="term" value="P:methanogenesis"/>
    <property type="evidence" value="ECO:0007669"/>
    <property type="project" value="InterPro"/>
</dbReference>
<keyword evidence="2" id="KW-1185">Reference proteome</keyword>
<dbReference type="InterPro" id="IPR017550">
    <property type="entry name" value="Formylmethanofuran_DH_suC"/>
</dbReference>